<reference evidence="3" key="1">
    <citation type="journal article" date="2019" name="Int. J. Syst. Evol. Microbiol.">
        <title>The Global Catalogue of Microorganisms (GCM) 10K type strain sequencing project: providing services to taxonomists for standard genome sequencing and annotation.</title>
        <authorList>
            <consortium name="The Broad Institute Genomics Platform"/>
            <consortium name="The Broad Institute Genome Sequencing Center for Infectious Disease"/>
            <person name="Wu L."/>
            <person name="Ma J."/>
        </authorList>
    </citation>
    <scope>NUCLEOTIDE SEQUENCE [LARGE SCALE GENOMIC DNA]</scope>
    <source>
        <strain evidence="3">JCM 16702</strain>
    </source>
</reference>
<proteinExistence type="predicted"/>
<dbReference type="Proteomes" id="UP001500683">
    <property type="component" value="Unassembled WGS sequence"/>
</dbReference>
<dbReference type="Pfam" id="PF13612">
    <property type="entry name" value="DDE_Tnp_1_3"/>
    <property type="match status" value="1"/>
</dbReference>
<dbReference type="EMBL" id="BAAAZG010000037">
    <property type="protein sequence ID" value="GAA4084237.1"/>
    <property type="molecule type" value="Genomic_DNA"/>
</dbReference>
<dbReference type="RefSeq" id="WP_344952143.1">
    <property type="nucleotide sequence ID" value="NZ_BAAAZG010000037.1"/>
</dbReference>
<evidence type="ECO:0000313" key="2">
    <source>
        <dbReference type="EMBL" id="GAA4084237.1"/>
    </source>
</evidence>
<protein>
    <submittedName>
        <fullName evidence="2">IS982 family transposase</fullName>
    </submittedName>
</protein>
<feature type="domain" description="Transposase DDE" evidence="1">
    <location>
        <begin position="105"/>
        <end position="255"/>
    </location>
</feature>
<comment type="caution">
    <text evidence="2">The sequence shown here is derived from an EMBL/GenBank/DDBJ whole genome shotgun (WGS) entry which is preliminary data.</text>
</comment>
<gene>
    <name evidence="2" type="ORF">GCM10022214_50030</name>
</gene>
<dbReference type="NCBIfam" id="NF033520">
    <property type="entry name" value="transpos_IS982"/>
    <property type="match status" value="1"/>
</dbReference>
<sequence>MTNNLDTLVIALYVKIDDDAAGIARLPGRPPKLSHAELLCLAVMQAMLGFTSEARWLRHVRSHLRHLFPFVPQQPGYNKRLRAALPRIKRIIRTLAADTGFWHDTVWIADSTPVECGRSRPTVQRSQMAGWASYGYCRSHSRWFWGLRLYLICTPSGMPVTWALANPKLDEREVVAAMLEVEPELAADRPGLLLIADKGFRARWFDDELAQHGIQLLRPAMRGEQPRPGEHLLKPVRQLIESVNDTLKGQLNLEQHGGRTFEGVAVRVAQRILAMTAAIWHNHHTGQPVTRSLIAYDH</sequence>
<evidence type="ECO:0000259" key="1">
    <source>
        <dbReference type="Pfam" id="PF13612"/>
    </source>
</evidence>
<organism evidence="2 3">
    <name type="scientific">Actinomadura miaoliensis</name>
    <dbReference type="NCBI Taxonomy" id="430685"/>
    <lineage>
        <taxon>Bacteria</taxon>
        <taxon>Bacillati</taxon>
        <taxon>Actinomycetota</taxon>
        <taxon>Actinomycetes</taxon>
        <taxon>Streptosporangiales</taxon>
        <taxon>Thermomonosporaceae</taxon>
        <taxon>Actinomadura</taxon>
    </lineage>
</organism>
<evidence type="ECO:0000313" key="3">
    <source>
        <dbReference type="Proteomes" id="UP001500683"/>
    </source>
</evidence>
<keyword evidence="3" id="KW-1185">Reference proteome</keyword>
<dbReference type="InterPro" id="IPR025668">
    <property type="entry name" value="Tnp_DDE_dom"/>
</dbReference>
<name>A0ABP7W9J6_9ACTN</name>
<accession>A0ABP7W9J6</accession>